<dbReference type="Pfam" id="PF03133">
    <property type="entry name" value="TTL"/>
    <property type="match status" value="1"/>
</dbReference>
<evidence type="ECO:0000313" key="2">
    <source>
        <dbReference type="Proteomes" id="UP001472866"/>
    </source>
</evidence>
<dbReference type="InterPro" id="IPR027746">
    <property type="entry name" value="TTL"/>
</dbReference>
<dbReference type="EMBL" id="CP151503">
    <property type="protein sequence ID" value="WZN61110.1"/>
    <property type="molecule type" value="Genomic_DNA"/>
</dbReference>
<sequence length="363" mass="41144">MMMWWDERGARLGSWDGKAMEPAMEEEEKTSPGRKVAIIDLDCEYTRQAVLGGFRRDKDRRWRTLVKPTTGDSTIKKGSHDYDDDLDDEVGACLYWGEYERVDWEAVGMGRIAANCYCIRKGLIRKAQLALAVHKWRSKRPDSLLAKRVPETHVFELYDIEYFDEVLIADVPELREMSPGEAWILKPNITNQALGVRVFDDLGTLRQILSSEEAWNLREWVVQRYVDRPLLVDGRKFHVRTYVLAVGAAPMRVLVYDQMLALFAADAYPAAGEGGRPRDISNLDAHLTNTCRITRQKLGGGMTPEEEAKHVRLLDEISGELGGPAGLRRVQGRDRRARGGVPGRRVVGPQLHAHGQLLRALRV</sequence>
<dbReference type="InterPro" id="IPR004344">
    <property type="entry name" value="TTL/TTLL_fam"/>
</dbReference>
<evidence type="ECO:0000313" key="1">
    <source>
        <dbReference type="EMBL" id="WZN61110.1"/>
    </source>
</evidence>
<dbReference type="GO" id="GO:0016874">
    <property type="term" value="F:ligase activity"/>
    <property type="evidence" value="ECO:0007669"/>
    <property type="project" value="UniProtKB-KW"/>
</dbReference>
<dbReference type="Proteomes" id="UP001472866">
    <property type="component" value="Chromosome 03"/>
</dbReference>
<dbReference type="AlphaFoldDB" id="A0AAX4P508"/>
<dbReference type="SUPFAM" id="SSF56059">
    <property type="entry name" value="Glutathione synthetase ATP-binding domain-like"/>
    <property type="match status" value="1"/>
</dbReference>
<gene>
    <name evidence="1" type="ORF">HKI87_03g26440</name>
</gene>
<name>A0AAX4P508_9CHLO</name>
<accession>A0AAX4P508</accession>
<protein>
    <submittedName>
        <fullName evidence="1">Tubulin--tyrosine ligase</fullName>
    </submittedName>
</protein>
<dbReference type="PROSITE" id="PS51221">
    <property type="entry name" value="TTL"/>
    <property type="match status" value="1"/>
</dbReference>
<keyword evidence="1" id="KW-0436">Ligase</keyword>
<proteinExistence type="predicted"/>
<keyword evidence="2" id="KW-1185">Reference proteome</keyword>
<dbReference type="PANTHER" id="PTHR47551:SF1">
    <property type="entry name" value="TUBULIN--TYROSINE LIGASE PBY1-RELATED"/>
    <property type="match status" value="1"/>
</dbReference>
<organism evidence="1 2">
    <name type="scientific">Chloropicon roscoffensis</name>
    <dbReference type="NCBI Taxonomy" id="1461544"/>
    <lineage>
        <taxon>Eukaryota</taxon>
        <taxon>Viridiplantae</taxon>
        <taxon>Chlorophyta</taxon>
        <taxon>Chloropicophyceae</taxon>
        <taxon>Chloropicales</taxon>
        <taxon>Chloropicaceae</taxon>
        <taxon>Chloropicon</taxon>
    </lineage>
</organism>
<reference evidence="1 2" key="1">
    <citation type="submission" date="2024-03" db="EMBL/GenBank/DDBJ databases">
        <title>Complete genome sequence of the green alga Chloropicon roscoffensis RCC1871.</title>
        <authorList>
            <person name="Lemieux C."/>
            <person name="Pombert J.-F."/>
            <person name="Otis C."/>
            <person name="Turmel M."/>
        </authorList>
    </citation>
    <scope>NUCLEOTIDE SEQUENCE [LARGE SCALE GENOMIC DNA]</scope>
    <source>
        <strain evidence="1 2">RCC1871</strain>
    </source>
</reference>
<dbReference type="PANTHER" id="PTHR47551">
    <property type="entry name" value="TUBULIN--TYROSINE LIGASE PBY1-RELATED"/>
    <property type="match status" value="1"/>
</dbReference>
<dbReference type="Gene3D" id="3.30.470.20">
    <property type="entry name" value="ATP-grasp fold, B domain"/>
    <property type="match status" value="1"/>
</dbReference>
<dbReference type="GO" id="GO:0000932">
    <property type="term" value="C:P-body"/>
    <property type="evidence" value="ECO:0007669"/>
    <property type="project" value="TreeGrafter"/>
</dbReference>